<dbReference type="OrthoDB" id="103536at2"/>
<dbReference type="EMBL" id="CP042467">
    <property type="protein sequence ID" value="QED28060.1"/>
    <property type="molecule type" value="Genomic_DNA"/>
</dbReference>
<feature type="domain" description="Mandelate racemase/muconate lactonizing enzyme C-terminal" evidence="2">
    <location>
        <begin position="146"/>
        <end position="245"/>
    </location>
</feature>
<dbReference type="Gene3D" id="3.30.390.10">
    <property type="entry name" value="Enolase-like, N-terminal domain"/>
    <property type="match status" value="1"/>
</dbReference>
<dbReference type="GO" id="GO:0046872">
    <property type="term" value="F:metal ion binding"/>
    <property type="evidence" value="ECO:0007669"/>
    <property type="project" value="UniProtKB-KW"/>
</dbReference>
<protein>
    <recommendedName>
        <fullName evidence="2">Mandelate racemase/muconate lactonizing enzyme C-terminal domain-containing protein</fullName>
    </recommendedName>
</protein>
<dbReference type="GO" id="GO:0009063">
    <property type="term" value="P:amino acid catabolic process"/>
    <property type="evidence" value="ECO:0007669"/>
    <property type="project" value="InterPro"/>
</dbReference>
<proteinExistence type="predicted"/>
<keyword evidence="1" id="KW-0479">Metal-binding</keyword>
<dbReference type="InterPro" id="IPR029065">
    <property type="entry name" value="Enolase_C-like"/>
</dbReference>
<dbReference type="InterPro" id="IPR036849">
    <property type="entry name" value="Enolase-like_C_sf"/>
</dbReference>
<dbReference type="AlphaFoldDB" id="A0A5B8XR30"/>
<dbReference type="PANTHER" id="PTHR48073:SF2">
    <property type="entry name" value="O-SUCCINYLBENZOATE SYNTHASE"/>
    <property type="match status" value="1"/>
</dbReference>
<evidence type="ECO:0000256" key="1">
    <source>
        <dbReference type="ARBA" id="ARBA00022723"/>
    </source>
</evidence>
<evidence type="ECO:0000313" key="4">
    <source>
        <dbReference type="Proteomes" id="UP000321595"/>
    </source>
</evidence>
<reference evidence="3 4" key="1">
    <citation type="submission" date="2019-08" db="EMBL/GenBank/DDBJ databases">
        <authorList>
            <person name="Liang Q."/>
        </authorList>
    </citation>
    <scope>NUCLEOTIDE SEQUENCE [LARGE SCALE GENOMIC DNA]</scope>
    <source>
        <strain evidence="3 4">V1718</strain>
    </source>
</reference>
<dbReference type="SFLD" id="SFLDG00180">
    <property type="entry name" value="muconate_cycloisomerase"/>
    <property type="match status" value="1"/>
</dbReference>
<dbReference type="SFLD" id="SFLDS00001">
    <property type="entry name" value="Enolase"/>
    <property type="match status" value="1"/>
</dbReference>
<dbReference type="SFLD" id="SFLDF00009">
    <property type="entry name" value="o-succinylbenzoate_synthase"/>
    <property type="match status" value="1"/>
</dbReference>
<dbReference type="InterPro" id="IPR013342">
    <property type="entry name" value="Mandelate_racemase_C"/>
</dbReference>
<dbReference type="GO" id="GO:0003824">
    <property type="term" value="F:catalytic activity"/>
    <property type="evidence" value="ECO:0007669"/>
    <property type="project" value="UniProtKB-ARBA"/>
</dbReference>
<name>A0A5B8XR30_9DELT</name>
<gene>
    <name evidence="3" type="ORF">FRD01_12605</name>
</gene>
<dbReference type="Gene3D" id="3.20.20.120">
    <property type="entry name" value="Enolase-like C-terminal domain"/>
    <property type="match status" value="1"/>
</dbReference>
<evidence type="ECO:0000313" key="3">
    <source>
        <dbReference type="EMBL" id="QED28060.1"/>
    </source>
</evidence>
<evidence type="ECO:0000259" key="2">
    <source>
        <dbReference type="SMART" id="SM00922"/>
    </source>
</evidence>
<dbReference type="SMART" id="SM00922">
    <property type="entry name" value="MR_MLE"/>
    <property type="match status" value="1"/>
</dbReference>
<sequence>MKHSVEKKTYPFSRTFSTATRQYSSREVVHLTLWHGDVHGIGEAAPLAGWVDESVDEVSRELSDLIAGLSPGTHPLEILGQSDEKGLCCSARYALHSAIFDLVSKERGLPRWRVIREFFAAQYPGVFRDLGDNRGLLINATLSASEDSEIQVAQDFVARGFRCLKVKVGGRALQKDLDRIARLRDTFETVALRLDANQSWDKATAIAALGALDDFNIEYVEEPLLRTESWEPGELAEFRTRVAADESVRGLDDLQPQIDEGVEVFVIKPAQFGGFDTLFEARRRLQERGSELVITSSLDSIGRFFAAEVAYALGLESPCGLATGGWIEDGLEDPLYATDRGMCWRLSS</sequence>
<dbReference type="InterPro" id="IPR029017">
    <property type="entry name" value="Enolase-like_N"/>
</dbReference>
<organism evidence="3 4">
    <name type="scientific">Microvenator marinus</name>
    <dbReference type="NCBI Taxonomy" id="2600177"/>
    <lineage>
        <taxon>Bacteria</taxon>
        <taxon>Deltaproteobacteria</taxon>
        <taxon>Bradymonadales</taxon>
        <taxon>Microvenatoraceae</taxon>
        <taxon>Microvenator</taxon>
    </lineage>
</organism>
<dbReference type="Proteomes" id="UP000321595">
    <property type="component" value="Chromosome"/>
</dbReference>
<dbReference type="InterPro" id="IPR018110">
    <property type="entry name" value="Mandel_Rmase/mucon_lact_enz_CS"/>
</dbReference>
<dbReference type="PANTHER" id="PTHR48073">
    <property type="entry name" value="O-SUCCINYLBENZOATE SYNTHASE-RELATED"/>
    <property type="match status" value="1"/>
</dbReference>
<dbReference type="PROSITE" id="PS00909">
    <property type="entry name" value="MR_MLE_2"/>
    <property type="match status" value="1"/>
</dbReference>
<dbReference type="Pfam" id="PF13378">
    <property type="entry name" value="MR_MLE_C"/>
    <property type="match status" value="1"/>
</dbReference>
<dbReference type="SUPFAM" id="SSF51604">
    <property type="entry name" value="Enolase C-terminal domain-like"/>
    <property type="match status" value="1"/>
</dbReference>
<dbReference type="SUPFAM" id="SSF54826">
    <property type="entry name" value="Enolase N-terminal domain-like"/>
    <property type="match status" value="1"/>
</dbReference>
<accession>A0A5B8XR30</accession>
<dbReference type="KEGG" id="bbae:FRD01_12605"/>
<keyword evidence="4" id="KW-1185">Reference proteome</keyword>